<comment type="caution">
    <text evidence="1">The sequence shown here is derived from an EMBL/GenBank/DDBJ whole genome shotgun (WGS) entry which is preliminary data.</text>
</comment>
<dbReference type="EMBL" id="JABBGC010000002">
    <property type="protein sequence ID" value="NML39697.1"/>
    <property type="molecule type" value="Genomic_DNA"/>
</dbReference>
<organism evidence="1 2">
    <name type="scientific">Chitinophaga fulva</name>
    <dbReference type="NCBI Taxonomy" id="2728842"/>
    <lineage>
        <taxon>Bacteria</taxon>
        <taxon>Pseudomonadati</taxon>
        <taxon>Bacteroidota</taxon>
        <taxon>Chitinophagia</taxon>
        <taxon>Chitinophagales</taxon>
        <taxon>Chitinophagaceae</taxon>
        <taxon>Chitinophaga</taxon>
    </lineage>
</organism>
<evidence type="ECO:0000313" key="2">
    <source>
        <dbReference type="Proteomes" id="UP000583266"/>
    </source>
</evidence>
<evidence type="ECO:0000313" key="1">
    <source>
        <dbReference type="EMBL" id="NML39697.1"/>
    </source>
</evidence>
<reference evidence="1 2" key="1">
    <citation type="submission" date="2020-04" db="EMBL/GenBank/DDBJ databases">
        <title>Chitinophaga sp. G-6-1-13 sp. nov., isolated from soil.</title>
        <authorList>
            <person name="Dahal R.H."/>
            <person name="Chaudhary D.K."/>
        </authorList>
    </citation>
    <scope>NUCLEOTIDE SEQUENCE [LARGE SCALE GENOMIC DNA]</scope>
    <source>
        <strain evidence="1 2">G-6-1-13</strain>
    </source>
</reference>
<protein>
    <submittedName>
        <fullName evidence="1">Uncharacterized protein</fullName>
    </submittedName>
</protein>
<name>A0A848GNZ9_9BACT</name>
<accession>A0A848GNZ9</accession>
<keyword evidence="2" id="KW-1185">Reference proteome</keyword>
<proteinExistence type="predicted"/>
<dbReference type="RefSeq" id="WP_169226757.1">
    <property type="nucleotide sequence ID" value="NZ_JABBGC010000002.1"/>
</dbReference>
<dbReference type="AlphaFoldDB" id="A0A848GNZ9"/>
<sequence>MKKKNPLNPTLTLNKKTVGVLLQEPGTMMADNQLAAIKGGRLTTIGRTCNPWTFGEVCNVG</sequence>
<dbReference type="Proteomes" id="UP000583266">
    <property type="component" value="Unassembled WGS sequence"/>
</dbReference>
<gene>
    <name evidence="1" type="ORF">HHL17_21030</name>
</gene>